<comment type="similarity">
    <text evidence="1">Belongs to the DNA polymerase type-Y family.</text>
</comment>
<dbReference type="InterPro" id="IPR050116">
    <property type="entry name" value="DNA_polymerase-Y"/>
</dbReference>
<name>A0AAE3L1V5_9GAMM</name>
<dbReference type="GO" id="GO:0006260">
    <property type="term" value="P:DNA replication"/>
    <property type="evidence" value="ECO:0007669"/>
    <property type="project" value="UniProtKB-KW"/>
</dbReference>
<dbReference type="Proteomes" id="UP001204445">
    <property type="component" value="Unassembled WGS sequence"/>
</dbReference>
<evidence type="ECO:0000256" key="2">
    <source>
        <dbReference type="ARBA" id="ARBA00022705"/>
    </source>
</evidence>
<keyword evidence="4" id="KW-0548">Nucleotidyltransferase</keyword>
<feature type="domain" description="UmuC" evidence="3">
    <location>
        <begin position="5"/>
        <end position="188"/>
    </location>
</feature>
<dbReference type="GO" id="GO:0003887">
    <property type="term" value="F:DNA-directed DNA polymerase activity"/>
    <property type="evidence" value="ECO:0007669"/>
    <property type="project" value="UniProtKB-KW"/>
</dbReference>
<keyword evidence="4" id="KW-0808">Transferase</keyword>
<dbReference type="InterPro" id="IPR001126">
    <property type="entry name" value="UmuC"/>
</dbReference>
<dbReference type="AlphaFoldDB" id="A0AAE3L1V5"/>
<protein>
    <submittedName>
        <fullName evidence="4">DNA polymerase-4</fullName>
        <ecNumber evidence="4">2.7.7.7</ecNumber>
    </submittedName>
</protein>
<comment type="caution">
    <text evidence="4">The sequence shown here is derived from an EMBL/GenBank/DDBJ whole genome shotgun (WGS) entry which is preliminary data.</text>
</comment>
<dbReference type="PANTHER" id="PTHR11076:SF33">
    <property type="entry name" value="DNA POLYMERASE KAPPA"/>
    <property type="match status" value="1"/>
</dbReference>
<dbReference type="PANTHER" id="PTHR11076">
    <property type="entry name" value="DNA REPAIR POLYMERASE UMUC / TRANSFERASE FAMILY MEMBER"/>
    <property type="match status" value="1"/>
</dbReference>
<evidence type="ECO:0000259" key="3">
    <source>
        <dbReference type="PROSITE" id="PS50173"/>
    </source>
</evidence>
<dbReference type="PROSITE" id="PS50173">
    <property type="entry name" value="UMUC"/>
    <property type="match status" value="1"/>
</dbReference>
<dbReference type="RefSeq" id="WP_259057786.1">
    <property type="nucleotide sequence ID" value="NZ_JANUCT010000029.1"/>
</dbReference>
<dbReference type="InterPro" id="IPR043502">
    <property type="entry name" value="DNA/RNA_pol_sf"/>
</dbReference>
<dbReference type="GO" id="GO:0009432">
    <property type="term" value="P:SOS response"/>
    <property type="evidence" value="ECO:0007669"/>
    <property type="project" value="TreeGrafter"/>
</dbReference>
<dbReference type="InterPro" id="IPR043128">
    <property type="entry name" value="Rev_trsase/Diguanyl_cyclase"/>
</dbReference>
<organism evidence="4 5">
    <name type="scientific">Methylohalomonas lacus</name>
    <dbReference type="NCBI Taxonomy" id="398773"/>
    <lineage>
        <taxon>Bacteria</taxon>
        <taxon>Pseudomonadati</taxon>
        <taxon>Pseudomonadota</taxon>
        <taxon>Gammaproteobacteria</taxon>
        <taxon>Methylohalomonadales</taxon>
        <taxon>Methylohalomonadaceae</taxon>
        <taxon>Methylohalomonas</taxon>
    </lineage>
</organism>
<evidence type="ECO:0000313" key="5">
    <source>
        <dbReference type="Proteomes" id="UP001204445"/>
    </source>
</evidence>
<dbReference type="GO" id="GO:0006281">
    <property type="term" value="P:DNA repair"/>
    <property type="evidence" value="ECO:0007669"/>
    <property type="project" value="InterPro"/>
</dbReference>
<keyword evidence="2" id="KW-0235">DNA replication</keyword>
<evidence type="ECO:0000256" key="1">
    <source>
        <dbReference type="ARBA" id="ARBA00010945"/>
    </source>
</evidence>
<proteinExistence type="inferred from homology"/>
<dbReference type="GO" id="GO:0003684">
    <property type="term" value="F:damaged DNA binding"/>
    <property type="evidence" value="ECO:0007669"/>
    <property type="project" value="InterPro"/>
</dbReference>
<dbReference type="GO" id="GO:0005829">
    <property type="term" value="C:cytosol"/>
    <property type="evidence" value="ECO:0007669"/>
    <property type="project" value="TreeGrafter"/>
</dbReference>
<dbReference type="Gene3D" id="3.40.1170.60">
    <property type="match status" value="1"/>
</dbReference>
<dbReference type="Gene3D" id="3.30.70.270">
    <property type="match status" value="1"/>
</dbReference>
<dbReference type="InterPro" id="IPR017961">
    <property type="entry name" value="DNA_pol_Y-fam_little_finger"/>
</dbReference>
<dbReference type="Pfam" id="PF11799">
    <property type="entry name" value="IMS_C"/>
    <property type="match status" value="1"/>
</dbReference>
<dbReference type="Pfam" id="PF00817">
    <property type="entry name" value="IMS"/>
    <property type="match status" value="1"/>
</dbReference>
<dbReference type="Gene3D" id="1.10.150.20">
    <property type="entry name" value="5' to 3' exonuclease, C-terminal subdomain"/>
    <property type="match status" value="1"/>
</dbReference>
<accession>A0AAE3L1V5</accession>
<sequence length="408" mass="45941">MTLRAFFIDFNAYFASVEQQLRPELRGLPVGVVPVMAETTCCIAASYEAKAFGIKTGTQVAEARRRCPGIQIVQARPPVYVDFHHHLVKVVGDQIPVDRVLSIDEMVCTLDRRQSQRTVAEDLARQVKQAIYAAVGEQMRCSIGIAPNGFLAKLASKLEKPDGLVVIEKEALPERLYGVDINELYGVGPRMIERLNNLGIFTMEDLYAASKATLQHAWNGIEGERMYERLRGEQVYTPPTRKSSLGHSHVLAPESRSPQAAWAIIQKLLQKAATRLRHEQLVSGRLLLQLDYFDKRSWRDKLKLDPSDDTLELLRALKMLWRRRPREAPPLLRVGVVLADLGEKRGHTLSLFAEADNEREQLNMAMDAINEKFGRHSVYFGGAHTARDSAPMRIAFTHIPDPQLEGDT</sequence>
<reference evidence="4" key="1">
    <citation type="submission" date="2022-08" db="EMBL/GenBank/DDBJ databases">
        <title>Genomic Encyclopedia of Type Strains, Phase III (KMG-III): the genomes of soil and plant-associated and newly described type strains.</title>
        <authorList>
            <person name="Whitman W."/>
        </authorList>
    </citation>
    <scope>NUCLEOTIDE SEQUENCE</scope>
    <source>
        <strain evidence="4">HMT 1</strain>
    </source>
</reference>
<dbReference type="SUPFAM" id="SSF56672">
    <property type="entry name" value="DNA/RNA polymerases"/>
    <property type="match status" value="1"/>
</dbReference>
<dbReference type="EMBL" id="JANUCT010000029">
    <property type="protein sequence ID" value="MCS3904599.1"/>
    <property type="molecule type" value="Genomic_DNA"/>
</dbReference>
<evidence type="ECO:0000313" key="4">
    <source>
        <dbReference type="EMBL" id="MCS3904599.1"/>
    </source>
</evidence>
<dbReference type="CDD" id="cd00424">
    <property type="entry name" value="PolY"/>
    <property type="match status" value="1"/>
</dbReference>
<keyword evidence="5" id="KW-1185">Reference proteome</keyword>
<dbReference type="EC" id="2.7.7.7" evidence="4"/>
<gene>
    <name evidence="4" type="ORF">J2T55_002639</name>
</gene>
<dbReference type="GO" id="GO:0042276">
    <property type="term" value="P:error-prone translesion synthesis"/>
    <property type="evidence" value="ECO:0007669"/>
    <property type="project" value="TreeGrafter"/>
</dbReference>